<accession>A0A1Y5RSX0</accession>
<dbReference type="EMBL" id="FWFW01000002">
    <property type="protein sequence ID" value="SLN22012.1"/>
    <property type="molecule type" value="Genomic_DNA"/>
</dbReference>
<dbReference type="InterPro" id="IPR016162">
    <property type="entry name" value="Ald_DH_N"/>
</dbReference>
<evidence type="ECO:0000256" key="1">
    <source>
        <dbReference type="ARBA" id="ARBA00023002"/>
    </source>
</evidence>
<keyword evidence="1" id="KW-0560">Oxidoreductase</keyword>
<keyword evidence="3" id="KW-1185">Reference proteome</keyword>
<reference evidence="2 3" key="1">
    <citation type="submission" date="2017-03" db="EMBL/GenBank/DDBJ databases">
        <authorList>
            <person name="Afonso C.L."/>
            <person name="Miller P.J."/>
            <person name="Scott M.A."/>
            <person name="Spackman E."/>
            <person name="Goraichik I."/>
            <person name="Dimitrov K.M."/>
            <person name="Suarez D.L."/>
            <person name="Swayne D.E."/>
        </authorList>
    </citation>
    <scope>NUCLEOTIDE SEQUENCE [LARGE SCALE GENOMIC DNA]</scope>
    <source>
        <strain evidence="2 3">CECT 7971</strain>
    </source>
</reference>
<dbReference type="SUPFAM" id="SSF53720">
    <property type="entry name" value="ALDH-like"/>
    <property type="match status" value="1"/>
</dbReference>
<evidence type="ECO:0000313" key="3">
    <source>
        <dbReference type="Proteomes" id="UP000193307"/>
    </source>
</evidence>
<evidence type="ECO:0008006" key="4">
    <source>
        <dbReference type="Google" id="ProtNLM"/>
    </source>
</evidence>
<proteinExistence type="predicted"/>
<gene>
    <name evidence="2" type="ORF">PAM7971_00651</name>
</gene>
<dbReference type="InterPro" id="IPR016161">
    <property type="entry name" value="Ald_DH/histidinol_DH"/>
</dbReference>
<name>A0A1Y5RSX0_9RHOB</name>
<sequence length="87" mass="9460">MKHKHLVAGQWIGGVERFANEPVSGTADAFAVGTVELVEQACEAAEVAFESYGNTSRTNRATFLRKIAEEIDARGVNRRVKRGQIAA</sequence>
<dbReference type="GO" id="GO:0016491">
    <property type="term" value="F:oxidoreductase activity"/>
    <property type="evidence" value="ECO:0007669"/>
    <property type="project" value="UniProtKB-KW"/>
</dbReference>
<protein>
    <recommendedName>
        <fullName evidence="4">Aldehyde dehydrogenase family protein</fullName>
    </recommendedName>
</protein>
<organism evidence="2 3">
    <name type="scientific">Pacificibacter marinus</name>
    <dbReference type="NCBI Taxonomy" id="658057"/>
    <lineage>
        <taxon>Bacteria</taxon>
        <taxon>Pseudomonadati</taxon>
        <taxon>Pseudomonadota</taxon>
        <taxon>Alphaproteobacteria</taxon>
        <taxon>Rhodobacterales</taxon>
        <taxon>Roseobacteraceae</taxon>
        <taxon>Pacificibacter</taxon>
    </lineage>
</organism>
<dbReference type="Gene3D" id="3.40.605.10">
    <property type="entry name" value="Aldehyde Dehydrogenase, Chain A, domain 1"/>
    <property type="match status" value="1"/>
</dbReference>
<dbReference type="Proteomes" id="UP000193307">
    <property type="component" value="Unassembled WGS sequence"/>
</dbReference>
<evidence type="ECO:0000313" key="2">
    <source>
        <dbReference type="EMBL" id="SLN22012.1"/>
    </source>
</evidence>
<dbReference type="STRING" id="658057.SAMN04488032_1172"/>
<dbReference type="RefSeq" id="WP_085847582.1">
    <property type="nucleotide sequence ID" value="NZ_FNZV01000017.1"/>
</dbReference>
<dbReference type="AlphaFoldDB" id="A0A1Y5RSX0"/>
<dbReference type="OrthoDB" id="9770537at2"/>